<accession>A0A7C2ZZH5</accession>
<organism evidence="1">
    <name type="scientific">Thermorudis sp</name>
    <dbReference type="NCBI Taxonomy" id="1969470"/>
    <lineage>
        <taxon>Bacteria</taxon>
        <taxon>Pseudomonadati</taxon>
        <taxon>Thermomicrobiota</taxon>
        <taxon>Thermomicrobia</taxon>
        <taxon>Thermomicrobia incertae sedis</taxon>
        <taxon>Thermorudis</taxon>
    </lineage>
</organism>
<name>A0A7C2ZZH5_9BACT</name>
<comment type="caution">
    <text evidence="1">The sequence shown here is derived from an EMBL/GenBank/DDBJ whole genome shotgun (WGS) entry which is preliminary data.</text>
</comment>
<dbReference type="AlphaFoldDB" id="A0A7C2ZZH5"/>
<sequence>MQTYIRYTITNQDGRPVIRAVPVPRRIETSVVEAAPPAQETKAERVEQPLVQRIRRFRLLDIR</sequence>
<dbReference type="EMBL" id="DSID01000687">
    <property type="protein sequence ID" value="HEX71380.1"/>
    <property type="molecule type" value="Genomic_DNA"/>
</dbReference>
<gene>
    <name evidence="1" type="ORF">ENP13_09090</name>
</gene>
<reference evidence="1" key="1">
    <citation type="journal article" date="2020" name="mSystems">
        <title>Genome- and Community-Level Interaction Insights into Carbon Utilization and Element Cycling Functions of Hydrothermarchaeota in Hydrothermal Sediment.</title>
        <authorList>
            <person name="Zhou Z."/>
            <person name="Liu Y."/>
            <person name="Xu W."/>
            <person name="Pan J."/>
            <person name="Luo Z.H."/>
            <person name="Li M."/>
        </authorList>
    </citation>
    <scope>NUCLEOTIDE SEQUENCE [LARGE SCALE GENOMIC DNA]</scope>
    <source>
        <strain evidence="1">SpSt-192</strain>
    </source>
</reference>
<proteinExistence type="predicted"/>
<protein>
    <submittedName>
        <fullName evidence="1">Uncharacterized protein</fullName>
    </submittedName>
</protein>
<evidence type="ECO:0000313" key="1">
    <source>
        <dbReference type="EMBL" id="HEX71380.1"/>
    </source>
</evidence>